<evidence type="ECO:0000256" key="2">
    <source>
        <dbReference type="SAM" id="SignalP"/>
    </source>
</evidence>
<keyword evidence="1" id="KW-1133">Transmembrane helix</keyword>
<keyword evidence="2" id="KW-0732">Signal</keyword>
<evidence type="ECO:0008006" key="7">
    <source>
        <dbReference type="Google" id="ProtNLM"/>
    </source>
</evidence>
<protein>
    <recommendedName>
        <fullName evidence="7">Signal peptidase</fullName>
    </recommendedName>
</protein>
<dbReference type="RefSeq" id="WP_123264187.1">
    <property type="nucleotide sequence ID" value="NZ_RJTX01000004.1"/>
</dbReference>
<organism evidence="3 5">
    <name type="scientific">Chryseobacterium daecheongense</name>
    <dbReference type="NCBI Taxonomy" id="192389"/>
    <lineage>
        <taxon>Bacteria</taxon>
        <taxon>Pseudomonadati</taxon>
        <taxon>Bacteroidota</taxon>
        <taxon>Flavobacteriia</taxon>
        <taxon>Flavobacteriales</taxon>
        <taxon>Weeksellaceae</taxon>
        <taxon>Chryseobacterium group</taxon>
        <taxon>Chryseobacterium</taxon>
    </lineage>
</organism>
<evidence type="ECO:0000313" key="6">
    <source>
        <dbReference type="Proteomes" id="UP000295709"/>
    </source>
</evidence>
<evidence type="ECO:0000313" key="4">
    <source>
        <dbReference type="EMBL" id="TDX91404.1"/>
    </source>
</evidence>
<dbReference type="OrthoDB" id="1272634at2"/>
<keyword evidence="1" id="KW-0812">Transmembrane</keyword>
<dbReference type="EMBL" id="SOQW01000003">
    <property type="protein sequence ID" value="TDX91404.1"/>
    <property type="molecule type" value="Genomic_DNA"/>
</dbReference>
<keyword evidence="6" id="KW-1185">Reference proteome</keyword>
<dbReference type="EMBL" id="RJTX01000004">
    <property type="protein sequence ID" value="ROH96178.1"/>
    <property type="molecule type" value="Genomic_DNA"/>
</dbReference>
<feature type="transmembrane region" description="Helical" evidence="1">
    <location>
        <begin position="53"/>
        <end position="75"/>
    </location>
</feature>
<name>A0A3N0VWB0_9FLAO</name>
<evidence type="ECO:0000313" key="5">
    <source>
        <dbReference type="Proteomes" id="UP000269375"/>
    </source>
</evidence>
<keyword evidence="1" id="KW-0472">Membrane</keyword>
<gene>
    <name evidence="4" type="ORF">BCF50_2536</name>
    <name evidence="3" type="ORF">EGI05_16890</name>
</gene>
<comment type="caution">
    <text evidence="3">The sequence shown here is derived from an EMBL/GenBank/DDBJ whole genome shotgun (WGS) entry which is preliminary data.</text>
</comment>
<accession>A0A3N0VWB0</accession>
<feature type="chain" id="PRO_5018098724" description="Signal peptidase" evidence="2">
    <location>
        <begin position="30"/>
        <end position="81"/>
    </location>
</feature>
<proteinExistence type="predicted"/>
<feature type="signal peptide" evidence="2">
    <location>
        <begin position="1"/>
        <end position="29"/>
    </location>
</feature>
<reference evidence="3 5" key="1">
    <citation type="submission" date="2018-11" db="EMBL/GenBank/DDBJ databases">
        <title>Proposal to divide the Flavobacteriaceae and reorganize its genera based on Amino Acid Identity values calculated from whole genome sequences.</title>
        <authorList>
            <person name="Nicholson A.C."/>
            <person name="Gulvik C.A."/>
            <person name="Whitney A.M."/>
            <person name="Humrighouse B.W."/>
            <person name="Bell M."/>
            <person name="Holmes B."/>
            <person name="Steigerwalt A."/>
            <person name="Villarma A."/>
            <person name="Sheth M."/>
            <person name="Batra D."/>
            <person name="Pryor J."/>
            <person name="Bernardet J.-F."/>
            <person name="Hugo C."/>
            <person name="Kampfer P."/>
            <person name="Newman J."/>
            <person name="Mcquiston J.R."/>
        </authorList>
    </citation>
    <scope>NUCLEOTIDE SEQUENCE [LARGE SCALE GENOMIC DNA]</scope>
    <source>
        <strain evidence="3 5">DSM 15235</strain>
    </source>
</reference>
<evidence type="ECO:0000256" key="1">
    <source>
        <dbReference type="SAM" id="Phobius"/>
    </source>
</evidence>
<dbReference type="Proteomes" id="UP000295709">
    <property type="component" value="Unassembled WGS sequence"/>
</dbReference>
<reference evidence="4 6" key="2">
    <citation type="submission" date="2019-03" db="EMBL/GenBank/DDBJ databases">
        <title>Genomic Encyclopedia of Archaeal and Bacterial Type Strains, Phase II (KMG-II): from individual species to whole genera.</title>
        <authorList>
            <person name="Goeker M."/>
        </authorList>
    </citation>
    <scope>NUCLEOTIDE SEQUENCE [LARGE SCALE GENOMIC DNA]</scope>
    <source>
        <strain evidence="4 6">DSM 15235</strain>
    </source>
</reference>
<dbReference type="AlphaFoldDB" id="A0A3N0VWB0"/>
<evidence type="ECO:0000313" key="3">
    <source>
        <dbReference type="EMBL" id="ROH96178.1"/>
    </source>
</evidence>
<sequence length="81" mass="8932">METIALLKNKGNKLIVYLLTVFFSAMAFAQEKVGEAQTSENSTSTKTTTTTEWYADPVYLIAGAAILIIIVAFLTRARNKE</sequence>
<dbReference type="Proteomes" id="UP000269375">
    <property type="component" value="Unassembled WGS sequence"/>
</dbReference>